<keyword evidence="6" id="KW-1185">Reference proteome</keyword>
<evidence type="ECO:0000256" key="2">
    <source>
        <dbReference type="ARBA" id="ARBA00022857"/>
    </source>
</evidence>
<proteinExistence type="inferred from homology"/>
<sequence>MAPIKNIVWSGTGKTGVPILERLLATKQFNIKLLVRNSIASYSDLPQNIPAHQVDYADHARLVDHLRGQDAVVVFCSFVPGSGFDTKHIALVNAAIEAGVKYFIPSEWALDTAGIMGSTSGRHGPTLPTNMVLAPKRVSHNYMLCRAAEGKINFAAIYCGVLIESLRTIGIKGPMLGFNFETKTANLPDNGVNPFPASSYTTLTKALSTLLSEPTKISNRFYHISDGVLTLRDCFSIVQGLDSTAWMKTSFSTEVVRDAALQNIQRGVFTPKEFVHTLMTAFFGGIQVFSKLDNETLGIADGEEMNLREVMKGIAQERL</sequence>
<dbReference type="EMBL" id="ML977375">
    <property type="protein sequence ID" value="KAF2105648.1"/>
    <property type="molecule type" value="Genomic_DNA"/>
</dbReference>
<dbReference type="Proteomes" id="UP000799770">
    <property type="component" value="Unassembled WGS sequence"/>
</dbReference>
<dbReference type="SUPFAM" id="SSF51735">
    <property type="entry name" value="NAD(P)-binding Rossmann-fold domains"/>
    <property type="match status" value="1"/>
</dbReference>
<evidence type="ECO:0000313" key="6">
    <source>
        <dbReference type="Proteomes" id="UP000799770"/>
    </source>
</evidence>
<evidence type="ECO:0000259" key="4">
    <source>
        <dbReference type="Pfam" id="PF13460"/>
    </source>
</evidence>
<dbReference type="Pfam" id="PF13460">
    <property type="entry name" value="NAD_binding_10"/>
    <property type="match status" value="1"/>
</dbReference>
<evidence type="ECO:0000313" key="5">
    <source>
        <dbReference type="EMBL" id="KAF2105648.1"/>
    </source>
</evidence>
<dbReference type="InterPro" id="IPR051609">
    <property type="entry name" value="NmrA/Isoflavone_reductase-like"/>
</dbReference>
<dbReference type="OrthoDB" id="419598at2759"/>
<comment type="similarity">
    <text evidence="1">Belongs to the NmrA-type oxidoreductase family. Isoflavone reductase subfamily.</text>
</comment>
<dbReference type="PANTHER" id="PTHR47706:SF1">
    <property type="entry name" value="CIPA-LIKE, PUTATIVE (AFU_ORTHOLOGUE AFUA_1G12460)-RELATED"/>
    <property type="match status" value="1"/>
</dbReference>
<keyword evidence="2" id="KW-0521">NADP</keyword>
<accession>A0A6A5YHM8</accession>
<name>A0A6A5YHM8_9PLEO</name>
<keyword evidence="3" id="KW-0560">Oxidoreductase</keyword>
<dbReference type="Gene3D" id="3.40.50.720">
    <property type="entry name" value="NAD(P)-binding Rossmann-like Domain"/>
    <property type="match status" value="1"/>
</dbReference>
<dbReference type="InterPro" id="IPR036291">
    <property type="entry name" value="NAD(P)-bd_dom_sf"/>
</dbReference>
<gene>
    <name evidence="5" type="ORF">BDV96DRAFT_608053</name>
</gene>
<reference evidence="5" key="1">
    <citation type="journal article" date="2020" name="Stud. Mycol.">
        <title>101 Dothideomycetes genomes: a test case for predicting lifestyles and emergence of pathogens.</title>
        <authorList>
            <person name="Haridas S."/>
            <person name="Albert R."/>
            <person name="Binder M."/>
            <person name="Bloem J."/>
            <person name="Labutti K."/>
            <person name="Salamov A."/>
            <person name="Andreopoulos B."/>
            <person name="Baker S."/>
            <person name="Barry K."/>
            <person name="Bills G."/>
            <person name="Bluhm B."/>
            <person name="Cannon C."/>
            <person name="Castanera R."/>
            <person name="Culley D."/>
            <person name="Daum C."/>
            <person name="Ezra D."/>
            <person name="Gonzalez J."/>
            <person name="Henrissat B."/>
            <person name="Kuo A."/>
            <person name="Liang C."/>
            <person name="Lipzen A."/>
            <person name="Lutzoni F."/>
            <person name="Magnuson J."/>
            <person name="Mondo S."/>
            <person name="Nolan M."/>
            <person name="Ohm R."/>
            <person name="Pangilinan J."/>
            <person name="Park H.-J."/>
            <person name="Ramirez L."/>
            <person name="Alfaro M."/>
            <person name="Sun H."/>
            <person name="Tritt A."/>
            <person name="Yoshinaga Y."/>
            <person name="Zwiers L.-H."/>
            <person name="Turgeon B."/>
            <person name="Goodwin S."/>
            <person name="Spatafora J."/>
            <person name="Crous P."/>
            <person name="Grigoriev I."/>
        </authorList>
    </citation>
    <scope>NUCLEOTIDE SEQUENCE</scope>
    <source>
        <strain evidence="5">CBS 627.86</strain>
    </source>
</reference>
<evidence type="ECO:0000256" key="1">
    <source>
        <dbReference type="ARBA" id="ARBA00005725"/>
    </source>
</evidence>
<dbReference type="AlphaFoldDB" id="A0A6A5YHM8"/>
<protein>
    <submittedName>
        <fullName evidence="5">Isoflavone reductase family protein</fullName>
    </submittedName>
</protein>
<feature type="domain" description="NAD(P)-binding" evidence="4">
    <location>
        <begin position="11"/>
        <end position="105"/>
    </location>
</feature>
<dbReference type="PANTHER" id="PTHR47706">
    <property type="entry name" value="NMRA-LIKE FAMILY PROTEIN"/>
    <property type="match status" value="1"/>
</dbReference>
<dbReference type="GO" id="GO:0016491">
    <property type="term" value="F:oxidoreductase activity"/>
    <property type="evidence" value="ECO:0007669"/>
    <property type="project" value="UniProtKB-KW"/>
</dbReference>
<evidence type="ECO:0000256" key="3">
    <source>
        <dbReference type="ARBA" id="ARBA00023002"/>
    </source>
</evidence>
<organism evidence="5 6">
    <name type="scientific">Lophiotrema nucula</name>
    <dbReference type="NCBI Taxonomy" id="690887"/>
    <lineage>
        <taxon>Eukaryota</taxon>
        <taxon>Fungi</taxon>
        <taxon>Dikarya</taxon>
        <taxon>Ascomycota</taxon>
        <taxon>Pezizomycotina</taxon>
        <taxon>Dothideomycetes</taxon>
        <taxon>Pleosporomycetidae</taxon>
        <taxon>Pleosporales</taxon>
        <taxon>Lophiotremataceae</taxon>
        <taxon>Lophiotrema</taxon>
    </lineage>
</organism>
<dbReference type="InterPro" id="IPR016040">
    <property type="entry name" value="NAD(P)-bd_dom"/>
</dbReference>